<feature type="compositionally biased region" description="Basic and acidic residues" evidence="1">
    <location>
        <begin position="96"/>
        <end position="117"/>
    </location>
</feature>
<dbReference type="KEGG" id="gti:FXF46_05700"/>
<evidence type="ECO:0000313" key="4">
    <source>
        <dbReference type="EMBL" id="QEH97593.1"/>
    </source>
</evidence>
<dbReference type="InterPro" id="IPR055570">
    <property type="entry name" value="DUF7146"/>
</dbReference>
<sequence length="346" mass="37074">MLAERIGVLVRELLPNGRKDGAEWRCGSLAGEKGQSLAVHLNGSRAGVWADFSSGERGDALDLVASTLFAGDRREAMKWTFTWLGLGDGSAPTFRAPERRQPVPDRRNDELDQEAQRKRASARKLWHDTPAGIAGTPVEAYLAGRGIVLRELGRAPGALRFNRSVWCAEVQRPLPAMLAAICGPSGKLVAVHRTWLGQTPGGGWVKADLQNAKKVLGSFAGGCVRLWRGASGKALGVAPDDDVTVVAEGIETALSVAVACPEFRVLSAVSLSNMAAVALPDTLKDIIFAADNDSGNEKARRALEAALKKFASQGRTVRLAMPEIVHGDWNDVLRGKDTEGQQERSI</sequence>
<reference evidence="4 5" key="1">
    <citation type="submission" date="2019-08" db="EMBL/GenBank/DDBJ databases">
        <title>Gluconobacter frateurii HD924 genome.</title>
        <authorList>
            <person name="Liu Y."/>
            <person name="Zhang P."/>
        </authorList>
    </citation>
    <scope>NUCLEOTIDE SEQUENCE [LARGE SCALE GENOMIC DNA]</scope>
    <source>
        <strain evidence="4 5">HD924</strain>
    </source>
</reference>
<evidence type="ECO:0000313" key="5">
    <source>
        <dbReference type="Proteomes" id="UP000323560"/>
    </source>
</evidence>
<evidence type="ECO:0000259" key="3">
    <source>
        <dbReference type="Pfam" id="PF23639"/>
    </source>
</evidence>
<dbReference type="Proteomes" id="UP000323560">
    <property type="component" value="Chromosome"/>
</dbReference>
<proteinExistence type="predicted"/>
<dbReference type="InterPro" id="IPR006171">
    <property type="entry name" value="TOPRIM_dom"/>
</dbReference>
<dbReference type="InterPro" id="IPR034154">
    <property type="entry name" value="TOPRIM_DnaG/twinkle"/>
</dbReference>
<dbReference type="CDD" id="cd01029">
    <property type="entry name" value="TOPRIM_primases"/>
    <property type="match status" value="1"/>
</dbReference>
<evidence type="ECO:0000259" key="2">
    <source>
        <dbReference type="Pfam" id="PF13362"/>
    </source>
</evidence>
<protein>
    <recommendedName>
        <fullName evidence="6">Toprim domain-containing protein</fullName>
    </recommendedName>
</protein>
<organism evidence="4 5">
    <name type="scientific">Gluconobacter thailandicus</name>
    <dbReference type="NCBI Taxonomy" id="257438"/>
    <lineage>
        <taxon>Bacteria</taxon>
        <taxon>Pseudomonadati</taxon>
        <taxon>Pseudomonadota</taxon>
        <taxon>Alphaproteobacteria</taxon>
        <taxon>Acetobacterales</taxon>
        <taxon>Acetobacteraceae</taxon>
        <taxon>Gluconobacter</taxon>
    </lineage>
</organism>
<evidence type="ECO:0008006" key="6">
    <source>
        <dbReference type="Google" id="ProtNLM"/>
    </source>
</evidence>
<evidence type="ECO:0000256" key="1">
    <source>
        <dbReference type="SAM" id="MobiDB-lite"/>
    </source>
</evidence>
<feature type="domain" description="Toprim" evidence="2">
    <location>
        <begin position="245"/>
        <end position="335"/>
    </location>
</feature>
<dbReference type="EMBL" id="CP043043">
    <property type="protein sequence ID" value="QEH97593.1"/>
    <property type="molecule type" value="Genomic_DNA"/>
</dbReference>
<dbReference type="AlphaFoldDB" id="A0AAP9JIR2"/>
<dbReference type="Pfam" id="PF23639">
    <property type="entry name" value="DUF7146"/>
    <property type="match status" value="1"/>
</dbReference>
<feature type="region of interest" description="Disordered" evidence="1">
    <location>
        <begin position="92"/>
        <end position="123"/>
    </location>
</feature>
<accession>A0AAP9JIR2</accession>
<gene>
    <name evidence="4" type="ORF">FXF46_05700</name>
</gene>
<dbReference type="Pfam" id="PF13362">
    <property type="entry name" value="Toprim_3"/>
    <property type="match status" value="1"/>
</dbReference>
<feature type="domain" description="DUF7146" evidence="3">
    <location>
        <begin position="117"/>
        <end position="226"/>
    </location>
</feature>
<name>A0AAP9JIR2_GLUTH</name>